<gene>
    <name evidence="1" type="ORF">DX116_14940</name>
</gene>
<dbReference type="Proteomes" id="UP000265581">
    <property type="component" value="Unassembled WGS sequence"/>
</dbReference>
<sequence>MNSTGGHSMTENESHPTDSVVVDCDRCLVRSPSACGDCVVTFLLGAPPAGIEIDADEMAALGVLSDAGLTPPLRLVTPVAGPETQAV</sequence>
<protein>
    <submittedName>
        <fullName evidence="1">Uncharacterized protein</fullName>
    </submittedName>
</protein>
<dbReference type="AlphaFoldDB" id="A0A371P3B1"/>
<dbReference type="OrthoDB" id="4774211at2"/>
<proteinExistence type="predicted"/>
<evidence type="ECO:0000313" key="2">
    <source>
        <dbReference type="Proteomes" id="UP000265581"/>
    </source>
</evidence>
<dbReference type="EMBL" id="QUBR01000002">
    <property type="protein sequence ID" value="REK70433.1"/>
    <property type="molecule type" value="Genomic_DNA"/>
</dbReference>
<name>A0A371P3B1_9ACTN</name>
<evidence type="ECO:0000313" key="1">
    <source>
        <dbReference type="EMBL" id="REK70433.1"/>
    </source>
</evidence>
<dbReference type="RefSeq" id="WP_119705026.1">
    <property type="nucleotide sequence ID" value="NZ_JBHSOI010000002.1"/>
</dbReference>
<keyword evidence="2" id="KW-1185">Reference proteome</keyword>
<organism evidence="1 2">
    <name type="scientific">Aeromicrobium endophyticum</name>
    <dbReference type="NCBI Taxonomy" id="2292704"/>
    <lineage>
        <taxon>Bacteria</taxon>
        <taxon>Bacillati</taxon>
        <taxon>Actinomycetota</taxon>
        <taxon>Actinomycetes</taxon>
        <taxon>Propionibacteriales</taxon>
        <taxon>Nocardioidaceae</taxon>
        <taxon>Aeromicrobium</taxon>
    </lineage>
</organism>
<comment type="caution">
    <text evidence="1">The sequence shown here is derived from an EMBL/GenBank/DDBJ whole genome shotgun (WGS) entry which is preliminary data.</text>
</comment>
<accession>A0A371P3B1</accession>
<reference evidence="1 2" key="1">
    <citation type="submission" date="2018-08" db="EMBL/GenBank/DDBJ databases">
        <title>Aeromicrobium sp. M2KJ-4, whole genome shotgun sequence.</title>
        <authorList>
            <person name="Tuo L."/>
        </authorList>
    </citation>
    <scope>NUCLEOTIDE SEQUENCE [LARGE SCALE GENOMIC DNA]</scope>
    <source>
        <strain evidence="1 2">M2KJ-4</strain>
    </source>
</reference>